<feature type="domain" description="Histone acetyltransferase Rv0428c-like SH3" evidence="2">
    <location>
        <begin position="38"/>
        <end position="89"/>
    </location>
</feature>
<dbReference type="AlphaFoldDB" id="A0A919P8M6"/>
<gene>
    <name evidence="3" type="ORF">Cpa01nite_17850</name>
</gene>
<evidence type="ECO:0000313" key="3">
    <source>
        <dbReference type="EMBL" id="GIG36404.1"/>
    </source>
</evidence>
<evidence type="ECO:0000256" key="1">
    <source>
        <dbReference type="SAM" id="MobiDB-lite"/>
    </source>
</evidence>
<comment type="caution">
    <text evidence="3">The sequence shown here is derived from an EMBL/GenBank/DDBJ whole genome shotgun (WGS) entry which is preliminary data.</text>
</comment>
<dbReference type="RefSeq" id="WP_239068651.1">
    <property type="nucleotide sequence ID" value="NZ_BONO01000011.1"/>
</dbReference>
<reference evidence="3" key="1">
    <citation type="submission" date="2021-01" db="EMBL/GenBank/DDBJ databases">
        <title>Whole genome shotgun sequence of Cellulomonas pakistanensis NBRC 110800.</title>
        <authorList>
            <person name="Komaki H."/>
            <person name="Tamura T."/>
        </authorList>
    </citation>
    <scope>NUCLEOTIDE SEQUENCE</scope>
    <source>
        <strain evidence="3">NBRC 110800</strain>
    </source>
</reference>
<protein>
    <recommendedName>
        <fullName evidence="2">Histone acetyltransferase Rv0428c-like SH3 domain-containing protein</fullName>
    </recommendedName>
</protein>
<evidence type="ECO:0000259" key="2">
    <source>
        <dbReference type="Pfam" id="PF24551"/>
    </source>
</evidence>
<organism evidence="3 4">
    <name type="scientific">Cellulomonas pakistanensis</name>
    <dbReference type="NCBI Taxonomy" id="992287"/>
    <lineage>
        <taxon>Bacteria</taxon>
        <taxon>Bacillati</taxon>
        <taxon>Actinomycetota</taxon>
        <taxon>Actinomycetes</taxon>
        <taxon>Micrococcales</taxon>
        <taxon>Cellulomonadaceae</taxon>
        <taxon>Cellulomonas</taxon>
    </lineage>
</organism>
<dbReference type="Pfam" id="PF24551">
    <property type="entry name" value="SH3_Rv0428c"/>
    <property type="match status" value="1"/>
</dbReference>
<proteinExistence type="predicted"/>
<feature type="compositionally biased region" description="Pro residues" evidence="1">
    <location>
        <begin position="8"/>
        <end position="35"/>
    </location>
</feature>
<keyword evidence="4" id="KW-1185">Reference proteome</keyword>
<dbReference type="InterPro" id="IPR056934">
    <property type="entry name" value="SH3_Rv0428c"/>
</dbReference>
<evidence type="ECO:0000313" key="4">
    <source>
        <dbReference type="Proteomes" id="UP000642125"/>
    </source>
</evidence>
<dbReference type="Proteomes" id="UP000642125">
    <property type="component" value="Unassembled WGS sequence"/>
</dbReference>
<name>A0A919P8M6_9CELL</name>
<sequence>MTSDASRPPGPPPGGATPPPAGAAPPPGEPAPPWRAWPVGARAVVRRRLPAGEPQPYTDVLGDLVAVDDDGVTVRTRRTGDVRVPGDEIALGKLVPPAPERRPRR</sequence>
<accession>A0A919P8M6</accession>
<dbReference type="EMBL" id="BONO01000011">
    <property type="protein sequence ID" value="GIG36404.1"/>
    <property type="molecule type" value="Genomic_DNA"/>
</dbReference>
<feature type="region of interest" description="Disordered" evidence="1">
    <location>
        <begin position="1"/>
        <end position="36"/>
    </location>
</feature>